<sequence length="184" mass="20341">MPQSSILTPPSNLPSPSPYIEYLANHIPPSFFALIVGHTSATDLPSHDGVSHGVDLPSLSVVAENPHSFNTSSLKPKKPFSMSTMGPTLAIVEPSFHSQSIKDIHWHHTMSEEYNALIQNGTWELVPPSSSQNIIGYKWVSKIKLKLDGSLNLYKERLVAKRYHQRLGLDFADTFSPVVKLATI</sequence>
<dbReference type="InterPro" id="IPR013103">
    <property type="entry name" value="RVT_2"/>
</dbReference>
<protein>
    <recommendedName>
        <fullName evidence="1">Reverse transcriptase Ty1/copia-type domain-containing protein</fullName>
    </recommendedName>
</protein>
<dbReference type="Pfam" id="PF07727">
    <property type="entry name" value="RVT_2"/>
    <property type="match status" value="1"/>
</dbReference>
<reference evidence="2 3" key="1">
    <citation type="submission" date="2024-02" db="EMBL/GenBank/DDBJ databases">
        <title>de novo genome assembly of Solanum bulbocastanum strain 11H21.</title>
        <authorList>
            <person name="Hosaka A.J."/>
        </authorList>
    </citation>
    <scope>NUCLEOTIDE SEQUENCE [LARGE SCALE GENOMIC DNA]</scope>
    <source>
        <tissue evidence="2">Young leaves</tissue>
    </source>
</reference>
<comment type="caution">
    <text evidence="2">The sequence shown here is derived from an EMBL/GenBank/DDBJ whole genome shotgun (WGS) entry which is preliminary data.</text>
</comment>
<evidence type="ECO:0000313" key="3">
    <source>
        <dbReference type="Proteomes" id="UP001371456"/>
    </source>
</evidence>
<evidence type="ECO:0000313" key="2">
    <source>
        <dbReference type="EMBL" id="KAK6791387.1"/>
    </source>
</evidence>
<keyword evidence="3" id="KW-1185">Reference proteome</keyword>
<dbReference type="Proteomes" id="UP001371456">
    <property type="component" value="Unassembled WGS sequence"/>
</dbReference>
<dbReference type="AlphaFoldDB" id="A0AAN8TU16"/>
<evidence type="ECO:0000259" key="1">
    <source>
        <dbReference type="Pfam" id="PF07727"/>
    </source>
</evidence>
<name>A0AAN8TU16_SOLBU</name>
<dbReference type="EMBL" id="JBANQN010000004">
    <property type="protein sequence ID" value="KAK6791387.1"/>
    <property type="molecule type" value="Genomic_DNA"/>
</dbReference>
<feature type="domain" description="Reverse transcriptase Ty1/copia-type" evidence="1">
    <location>
        <begin position="120"/>
        <end position="183"/>
    </location>
</feature>
<organism evidence="2 3">
    <name type="scientific">Solanum bulbocastanum</name>
    <name type="common">Wild potato</name>
    <dbReference type="NCBI Taxonomy" id="147425"/>
    <lineage>
        <taxon>Eukaryota</taxon>
        <taxon>Viridiplantae</taxon>
        <taxon>Streptophyta</taxon>
        <taxon>Embryophyta</taxon>
        <taxon>Tracheophyta</taxon>
        <taxon>Spermatophyta</taxon>
        <taxon>Magnoliopsida</taxon>
        <taxon>eudicotyledons</taxon>
        <taxon>Gunneridae</taxon>
        <taxon>Pentapetalae</taxon>
        <taxon>asterids</taxon>
        <taxon>lamiids</taxon>
        <taxon>Solanales</taxon>
        <taxon>Solanaceae</taxon>
        <taxon>Solanoideae</taxon>
        <taxon>Solaneae</taxon>
        <taxon>Solanum</taxon>
    </lineage>
</organism>
<proteinExistence type="predicted"/>
<accession>A0AAN8TU16</accession>
<gene>
    <name evidence="2" type="ORF">RDI58_010468</name>
</gene>